<evidence type="ECO:0000259" key="2">
    <source>
        <dbReference type="PROSITE" id="PS50043"/>
    </source>
</evidence>
<dbReference type="Pfam" id="PF00196">
    <property type="entry name" value="GerE"/>
    <property type="match status" value="1"/>
</dbReference>
<gene>
    <name evidence="3" type="ORF">Prum_036280</name>
</gene>
<dbReference type="AlphaFoldDB" id="A0A6V8L793"/>
<reference evidence="3 4" key="1">
    <citation type="submission" date="2020-03" db="EMBL/GenBank/DDBJ databases">
        <title>Whole genome shotgun sequence of Phytohabitans rumicis NBRC 108638.</title>
        <authorList>
            <person name="Komaki H."/>
            <person name="Tamura T."/>
        </authorList>
    </citation>
    <scope>NUCLEOTIDE SEQUENCE [LARGE SCALE GENOMIC DNA]</scope>
    <source>
        <strain evidence="3 4">NBRC 108638</strain>
    </source>
</reference>
<dbReference type="InterPro" id="IPR016032">
    <property type="entry name" value="Sig_transdc_resp-reg_C-effctor"/>
</dbReference>
<dbReference type="InterPro" id="IPR027417">
    <property type="entry name" value="P-loop_NTPase"/>
</dbReference>
<protein>
    <submittedName>
        <fullName evidence="3">LuxR family transcriptional regulator</fullName>
    </submittedName>
</protein>
<dbReference type="Proteomes" id="UP000482960">
    <property type="component" value="Unassembled WGS sequence"/>
</dbReference>
<feature type="domain" description="HTH luxR-type" evidence="2">
    <location>
        <begin position="722"/>
        <end position="787"/>
    </location>
</feature>
<dbReference type="SUPFAM" id="SSF46894">
    <property type="entry name" value="C-terminal effector domain of the bipartite response regulators"/>
    <property type="match status" value="1"/>
</dbReference>
<dbReference type="InterPro" id="IPR058852">
    <property type="entry name" value="HTH_77"/>
</dbReference>
<dbReference type="Pfam" id="PF25872">
    <property type="entry name" value="HTH_77"/>
    <property type="match status" value="1"/>
</dbReference>
<feature type="compositionally biased region" description="Polar residues" evidence="1">
    <location>
        <begin position="10"/>
        <end position="23"/>
    </location>
</feature>
<dbReference type="Gene3D" id="1.25.40.10">
    <property type="entry name" value="Tetratricopeptide repeat domain"/>
    <property type="match status" value="1"/>
</dbReference>
<evidence type="ECO:0000313" key="3">
    <source>
        <dbReference type="EMBL" id="GFJ89986.1"/>
    </source>
</evidence>
<reference evidence="3 4" key="2">
    <citation type="submission" date="2020-03" db="EMBL/GenBank/DDBJ databases">
        <authorList>
            <person name="Ichikawa N."/>
            <person name="Kimura A."/>
            <person name="Kitahashi Y."/>
            <person name="Uohara A."/>
        </authorList>
    </citation>
    <scope>NUCLEOTIDE SEQUENCE [LARGE SCALE GENOMIC DNA]</scope>
    <source>
        <strain evidence="3 4">NBRC 108638</strain>
    </source>
</reference>
<evidence type="ECO:0000256" key="1">
    <source>
        <dbReference type="SAM" id="MobiDB-lite"/>
    </source>
</evidence>
<dbReference type="Gene3D" id="3.40.50.300">
    <property type="entry name" value="P-loop containing nucleotide triphosphate hydrolases"/>
    <property type="match status" value="1"/>
</dbReference>
<feature type="region of interest" description="Disordered" evidence="1">
    <location>
        <begin position="1"/>
        <end position="23"/>
    </location>
</feature>
<sequence length="792" mass="86038">MGAFRKPTNYRASMSTATTTRGSLGNLPAEVTSFVGRRHEVTGIRRMLSASRLVTLTGAGGVGKTRLAQRVGAELRRSFPDGVWFVGLAELRDPDLVAVTVGETLGIREDVVSPDAHGLAAFLADQQALLILDNCEHLVGACADLAETLLRACPELRILVTSRQALRLDSEANLTVQPLSVPGQGAACTPADLHNYESASLLVERATAVCPGFQVTDANCATIVRLCQALEGMPLAIELAMARLRVLSLEQILDRLTDRYRLLTAGARNAPARQQTLRALIDWSWDLCSDAERTLWARMSVFAGGVELDAAEAVCADDKLPADTILDLIASLVDKSVLTRTGNGNARYHMLEVTREYGALKLLAAGEQEAVASRHCRWFAELAAHADRNWVSPYQAAVMQRLRHERANLRVALEYAITAGPPEIALQFAADLQNHWFIRGYLSEGRHWLDRALAIPAPRHWSRVKALRVAAWIAGVQGDGDQAAQLLADAVALAETLPPSPERAYLPLIQGVFLMWPGHHAEALPMLEQALAGFRALDNRNGEMWTLIVLGLCRGLAGQPSNGYQDLTTAKDLGAASGEAWWQAFALWALSVLRWRDGDHAGATAAAKESLVIRKVVEDEQFTVGLAVESLAWIAASELRDQRSAALLGASKRMWQAMHTSLAPFRTLQDWHDEVVDQVRSRLGAATFSAAIRRGSDLSAADAVAMALERQPRVQVPKPRMDAAAGLGLTKREREVAALIAQGLTNREIAARLVVAQRTAEGHVENILSKLGFTSRTQVAGWLASQKQPSQD</sequence>
<comment type="caution">
    <text evidence="3">The sequence shown here is derived from an EMBL/GenBank/DDBJ whole genome shotgun (WGS) entry which is preliminary data.</text>
</comment>
<organism evidence="3 4">
    <name type="scientific">Phytohabitans rumicis</name>
    <dbReference type="NCBI Taxonomy" id="1076125"/>
    <lineage>
        <taxon>Bacteria</taxon>
        <taxon>Bacillati</taxon>
        <taxon>Actinomycetota</taxon>
        <taxon>Actinomycetes</taxon>
        <taxon>Micromonosporales</taxon>
        <taxon>Micromonosporaceae</taxon>
    </lineage>
</organism>
<dbReference type="Gene3D" id="1.10.10.10">
    <property type="entry name" value="Winged helix-like DNA-binding domain superfamily/Winged helix DNA-binding domain"/>
    <property type="match status" value="1"/>
</dbReference>
<name>A0A6V8L793_9ACTN</name>
<dbReference type="GO" id="GO:0003677">
    <property type="term" value="F:DNA binding"/>
    <property type="evidence" value="ECO:0007669"/>
    <property type="project" value="InterPro"/>
</dbReference>
<dbReference type="PANTHER" id="PTHR47691:SF3">
    <property type="entry name" value="HTH-TYPE TRANSCRIPTIONAL REGULATOR RV0890C-RELATED"/>
    <property type="match status" value="1"/>
</dbReference>
<dbReference type="InterPro" id="IPR036388">
    <property type="entry name" value="WH-like_DNA-bd_sf"/>
</dbReference>
<dbReference type="InterPro" id="IPR000792">
    <property type="entry name" value="Tscrpt_reg_LuxR_C"/>
</dbReference>
<dbReference type="PANTHER" id="PTHR47691">
    <property type="entry name" value="REGULATOR-RELATED"/>
    <property type="match status" value="1"/>
</dbReference>
<dbReference type="EMBL" id="BLPG01000001">
    <property type="protein sequence ID" value="GFJ89986.1"/>
    <property type="molecule type" value="Genomic_DNA"/>
</dbReference>
<proteinExistence type="predicted"/>
<keyword evidence="4" id="KW-1185">Reference proteome</keyword>
<dbReference type="PROSITE" id="PS50043">
    <property type="entry name" value="HTH_LUXR_2"/>
    <property type="match status" value="1"/>
</dbReference>
<dbReference type="SUPFAM" id="SSF52540">
    <property type="entry name" value="P-loop containing nucleoside triphosphate hydrolases"/>
    <property type="match status" value="1"/>
</dbReference>
<dbReference type="GO" id="GO:0006355">
    <property type="term" value="P:regulation of DNA-templated transcription"/>
    <property type="evidence" value="ECO:0007669"/>
    <property type="project" value="InterPro"/>
</dbReference>
<dbReference type="SMART" id="SM00421">
    <property type="entry name" value="HTH_LUXR"/>
    <property type="match status" value="1"/>
</dbReference>
<dbReference type="PRINTS" id="PR00364">
    <property type="entry name" value="DISEASERSIST"/>
</dbReference>
<dbReference type="SUPFAM" id="SSF48452">
    <property type="entry name" value="TPR-like"/>
    <property type="match status" value="1"/>
</dbReference>
<evidence type="ECO:0000313" key="4">
    <source>
        <dbReference type="Proteomes" id="UP000482960"/>
    </source>
</evidence>
<accession>A0A6V8L793</accession>
<dbReference type="CDD" id="cd06170">
    <property type="entry name" value="LuxR_C_like"/>
    <property type="match status" value="1"/>
</dbReference>
<dbReference type="PRINTS" id="PR00038">
    <property type="entry name" value="HTHLUXR"/>
</dbReference>
<dbReference type="InterPro" id="IPR011990">
    <property type="entry name" value="TPR-like_helical_dom_sf"/>
</dbReference>